<protein>
    <submittedName>
        <fullName evidence="2">Uncharacterized protein</fullName>
    </submittedName>
</protein>
<accession>A0A5J6PZN8</accession>
<dbReference type="RefSeq" id="WP_151052144.1">
    <property type="nucleotide sequence ID" value="NZ_CP031700.1"/>
</dbReference>
<dbReference type="EMBL" id="CP031700">
    <property type="protein sequence ID" value="QEY26663.1"/>
    <property type="molecule type" value="Genomic_DNA"/>
</dbReference>
<dbReference type="AlphaFoldDB" id="A0A5J6PZN8"/>
<organism evidence="2 3">
    <name type="scientific">Neisseria zalophi</name>
    <dbReference type="NCBI Taxonomy" id="640030"/>
    <lineage>
        <taxon>Bacteria</taxon>
        <taxon>Pseudomonadati</taxon>
        <taxon>Pseudomonadota</taxon>
        <taxon>Betaproteobacteria</taxon>
        <taxon>Neisseriales</taxon>
        <taxon>Neisseriaceae</taxon>
        <taxon>Neisseria</taxon>
    </lineage>
</organism>
<keyword evidence="1" id="KW-0812">Transmembrane</keyword>
<keyword evidence="1" id="KW-1133">Transmembrane helix</keyword>
<keyword evidence="3" id="KW-1185">Reference proteome</keyword>
<evidence type="ECO:0000313" key="3">
    <source>
        <dbReference type="Proteomes" id="UP000325713"/>
    </source>
</evidence>
<proteinExistence type="predicted"/>
<keyword evidence="1" id="KW-0472">Membrane</keyword>
<evidence type="ECO:0000256" key="1">
    <source>
        <dbReference type="SAM" id="Phobius"/>
    </source>
</evidence>
<evidence type="ECO:0000313" key="2">
    <source>
        <dbReference type="EMBL" id="QEY26663.1"/>
    </source>
</evidence>
<sequence length="92" mass="11123">MLKFLLTKETIIFIVGTLWNFYDSYDCLINGNCGWKRDIFIEEFGIGRFMYLIFNIIFESLLLASFILHIQLDLNKKNNTHRRQNKKHNKKY</sequence>
<name>A0A5J6PZN8_9NEIS</name>
<reference evidence="2 3" key="1">
    <citation type="submission" date="2018-08" db="EMBL/GenBank/DDBJ databases">
        <title>Neisseria zalophi ATCC BAA-2455 complete genome.</title>
        <authorList>
            <person name="Veseli I.A."/>
            <person name="Buttler R."/>
            <person name="Mascarenhas dos Santos A.C."/>
            <person name="Pombert J.-F."/>
        </authorList>
    </citation>
    <scope>NUCLEOTIDE SEQUENCE [LARGE SCALE GENOMIC DNA]</scope>
    <source>
        <strain evidence="2 3">ATCC BAA-2455</strain>
    </source>
</reference>
<dbReference type="Proteomes" id="UP000325713">
    <property type="component" value="Chromosome"/>
</dbReference>
<gene>
    <name evidence="2" type="ORF">D0T92_09070</name>
</gene>
<feature type="transmembrane region" description="Helical" evidence="1">
    <location>
        <begin position="49"/>
        <end position="72"/>
    </location>
</feature>
<dbReference type="KEGG" id="nzl:D0T92_09070"/>